<gene>
    <name evidence="2" type="ORF">EGYM00392_LOCUS11038</name>
</gene>
<proteinExistence type="predicted"/>
<reference evidence="2" key="1">
    <citation type="submission" date="2021-01" db="EMBL/GenBank/DDBJ databases">
        <authorList>
            <person name="Corre E."/>
            <person name="Pelletier E."/>
            <person name="Niang G."/>
            <person name="Scheremetjew M."/>
            <person name="Finn R."/>
            <person name="Kale V."/>
            <person name="Holt S."/>
            <person name="Cochrane G."/>
            <person name="Meng A."/>
            <person name="Brown T."/>
            <person name="Cohen L."/>
        </authorList>
    </citation>
    <scope>NUCLEOTIDE SEQUENCE</scope>
    <source>
        <strain evidence="2">NIES-381</strain>
    </source>
</reference>
<organism evidence="2">
    <name type="scientific">Eutreptiella gymnastica</name>
    <dbReference type="NCBI Taxonomy" id="73025"/>
    <lineage>
        <taxon>Eukaryota</taxon>
        <taxon>Discoba</taxon>
        <taxon>Euglenozoa</taxon>
        <taxon>Euglenida</taxon>
        <taxon>Spirocuta</taxon>
        <taxon>Euglenophyceae</taxon>
        <taxon>Eutreptiales</taxon>
        <taxon>Eutreptiaceae</taxon>
        <taxon>Eutreptiella</taxon>
    </lineage>
</organism>
<dbReference type="AlphaFoldDB" id="A0A7S1I3L9"/>
<feature type="region of interest" description="Disordered" evidence="1">
    <location>
        <begin position="1"/>
        <end position="20"/>
    </location>
</feature>
<name>A0A7S1I3L9_9EUGL</name>
<evidence type="ECO:0000313" key="2">
    <source>
        <dbReference type="EMBL" id="CAD8999965.1"/>
    </source>
</evidence>
<protein>
    <submittedName>
        <fullName evidence="2">Uncharacterized protein</fullName>
    </submittedName>
</protein>
<accession>A0A7S1I3L9</accession>
<evidence type="ECO:0000256" key="1">
    <source>
        <dbReference type="SAM" id="MobiDB-lite"/>
    </source>
</evidence>
<dbReference type="EMBL" id="HBGA01030421">
    <property type="protein sequence ID" value="CAD8999965.1"/>
    <property type="molecule type" value="Transcribed_RNA"/>
</dbReference>
<sequence>MRTGHAQGRPSLIPQKSAGKMYQGLERAVRRAKDRLQGPAVLSVHAVHTRGYMGNSSESRPQAWSPVLSPMVRQGGTMVDSAHLSWNLASHRATTSHVHGRRVRPSSLYDCRRFMDNMR</sequence>